<keyword evidence="4 10" id="KW-0963">Cytoplasm</keyword>
<keyword evidence="6 10" id="KW-0414">Isoprene biosynthesis</keyword>
<evidence type="ECO:0000313" key="12">
    <source>
        <dbReference type="Proteomes" id="UP000248627"/>
    </source>
</evidence>
<comment type="pathway">
    <text evidence="1 10">Isoprenoid biosynthesis; dimethylallyl diphosphate biosynthesis; dimethylallyl diphosphate from isopentenyl diphosphate: step 1/1.</text>
</comment>
<dbReference type="CDD" id="cd02885">
    <property type="entry name" value="NUDIX_IPP_Isomerase"/>
    <property type="match status" value="1"/>
</dbReference>
<dbReference type="Gene3D" id="1.10.40.30">
    <property type="entry name" value="Fumarase/aspartase (C-terminal domain)"/>
    <property type="match status" value="1"/>
</dbReference>
<comment type="catalytic activity">
    <reaction evidence="10">
        <text>isopentenyl diphosphate = dimethylallyl diphosphate</text>
        <dbReference type="Rhea" id="RHEA:23284"/>
        <dbReference type="ChEBI" id="CHEBI:57623"/>
        <dbReference type="ChEBI" id="CHEBI:128769"/>
        <dbReference type="EC" id="5.3.3.2"/>
    </reaction>
</comment>
<dbReference type="NCBIfam" id="NF002995">
    <property type="entry name" value="PRK03759.1"/>
    <property type="match status" value="1"/>
</dbReference>
<evidence type="ECO:0000256" key="5">
    <source>
        <dbReference type="ARBA" id="ARBA00023211"/>
    </source>
</evidence>
<reference evidence="11 12" key="1">
    <citation type="submission" date="2018-01" db="EMBL/GenBank/DDBJ databases">
        <title>Draft genome sequence of Jishengella endophytica.</title>
        <authorList>
            <person name="Sahin N."/>
            <person name="Ay H."/>
            <person name="Saygin H."/>
        </authorList>
    </citation>
    <scope>NUCLEOTIDE SEQUENCE [LARGE SCALE GENOMIC DNA]</scope>
    <source>
        <strain evidence="11 12">DSM 45430</strain>
    </source>
</reference>
<dbReference type="EMBL" id="POTX01000007">
    <property type="protein sequence ID" value="PZG00548.1"/>
    <property type="molecule type" value="Genomic_DNA"/>
</dbReference>
<dbReference type="Gene3D" id="3.90.79.10">
    <property type="entry name" value="Nucleoside Triphosphate Pyrophosphohydrolase"/>
    <property type="match status" value="1"/>
</dbReference>
<feature type="binding site" evidence="10">
    <location>
        <position position="576"/>
    </location>
    <ligand>
        <name>Mg(2+)</name>
        <dbReference type="ChEBI" id="CHEBI:18420"/>
    </ligand>
</feature>
<comment type="similarity">
    <text evidence="9">Belongs to the class-II fumarase/aspartase family.</text>
</comment>
<dbReference type="GO" id="GO:0008299">
    <property type="term" value="P:isoprenoid biosynthetic process"/>
    <property type="evidence" value="ECO:0007669"/>
    <property type="project" value="UniProtKB-KW"/>
</dbReference>
<dbReference type="GO" id="GO:0046872">
    <property type="term" value="F:metal ion binding"/>
    <property type="evidence" value="ECO:0007669"/>
    <property type="project" value="UniProtKB-KW"/>
</dbReference>
<dbReference type="InterPro" id="IPR024083">
    <property type="entry name" value="Fumarase/histidase_N"/>
</dbReference>
<dbReference type="Proteomes" id="UP000248627">
    <property type="component" value="Unassembled WGS sequence"/>
</dbReference>
<feature type="binding site" evidence="10">
    <location>
        <position position="558"/>
    </location>
    <ligand>
        <name>Mn(2+)</name>
        <dbReference type="ChEBI" id="CHEBI:29035"/>
    </ligand>
</feature>
<dbReference type="InterPro" id="IPR056375">
    <property type="entry name" value="Idi_bact"/>
</dbReference>
<dbReference type="PANTHER" id="PTHR43172:SF2">
    <property type="entry name" value="ADENYLOSUCCINATE LYASE C-TERMINAL DOMAIN-CONTAINING PROTEIN"/>
    <property type="match status" value="1"/>
</dbReference>
<dbReference type="InterPro" id="IPR000362">
    <property type="entry name" value="Fumarate_lyase_fam"/>
</dbReference>
<evidence type="ECO:0000256" key="3">
    <source>
        <dbReference type="ARBA" id="ARBA00012057"/>
    </source>
</evidence>
<dbReference type="Gene3D" id="1.10.275.10">
    <property type="entry name" value="Fumarase/aspartase (N-terminal domain)"/>
    <property type="match status" value="1"/>
</dbReference>
<dbReference type="PANTHER" id="PTHR43172">
    <property type="entry name" value="ADENYLOSUCCINATE LYASE"/>
    <property type="match status" value="1"/>
</dbReference>
<proteinExistence type="inferred from homology"/>
<keyword evidence="5 10" id="KW-0464">Manganese</keyword>
<accession>A0A2W2DLE0</accession>
<feature type="binding site" evidence="10">
    <location>
        <position position="521"/>
    </location>
    <ligand>
        <name>Mn(2+)</name>
        <dbReference type="ChEBI" id="CHEBI:29035"/>
    </ligand>
</feature>
<feature type="active site" evidence="10">
    <location>
        <position position="605"/>
    </location>
</feature>
<dbReference type="PROSITE" id="PS51462">
    <property type="entry name" value="NUDIX"/>
    <property type="match status" value="1"/>
</dbReference>
<dbReference type="Pfam" id="PF10397">
    <property type="entry name" value="ADSL_C"/>
    <property type="match status" value="1"/>
</dbReference>
<dbReference type="InterPro" id="IPR011876">
    <property type="entry name" value="IsopentenylPP_isomerase_typ1"/>
</dbReference>
<dbReference type="PRINTS" id="PR00149">
    <property type="entry name" value="FUMRATELYASE"/>
</dbReference>
<dbReference type="HAMAP" id="MF_00202">
    <property type="entry name" value="Idi"/>
    <property type="match status" value="1"/>
</dbReference>
<evidence type="ECO:0000256" key="6">
    <source>
        <dbReference type="ARBA" id="ARBA00023229"/>
    </source>
</evidence>
<feature type="binding site" evidence="10">
    <location>
        <position position="603"/>
    </location>
    <ligand>
        <name>Mn(2+)</name>
        <dbReference type="ChEBI" id="CHEBI:29035"/>
    </ligand>
</feature>
<evidence type="ECO:0000256" key="9">
    <source>
        <dbReference type="ARBA" id="ARBA00034772"/>
    </source>
</evidence>
<dbReference type="SMART" id="SM00998">
    <property type="entry name" value="ADSL_C"/>
    <property type="match status" value="1"/>
</dbReference>
<name>A0A2W2DLE0_9ACTN</name>
<comment type="subcellular location">
    <subcellularLocation>
        <location evidence="10">Cytoplasm</location>
    </subcellularLocation>
</comment>
<dbReference type="InterPro" id="IPR022761">
    <property type="entry name" value="Fumarate_lyase_N"/>
</dbReference>
<keyword evidence="10" id="KW-0479">Metal-binding</keyword>
<keyword evidence="8" id="KW-0456">Lyase</keyword>
<dbReference type="GO" id="GO:0005737">
    <property type="term" value="C:cytoplasm"/>
    <property type="evidence" value="ECO:0007669"/>
    <property type="project" value="UniProtKB-SubCell"/>
</dbReference>
<feature type="active site" evidence="10">
    <location>
        <position position="556"/>
    </location>
</feature>
<dbReference type="GO" id="GO:0050992">
    <property type="term" value="P:dimethylallyl diphosphate biosynthetic process"/>
    <property type="evidence" value="ECO:0007669"/>
    <property type="project" value="UniProtKB-UniRule"/>
</dbReference>
<evidence type="ECO:0000256" key="1">
    <source>
        <dbReference type="ARBA" id="ARBA00004826"/>
    </source>
</evidence>
<sequence length="676" mass="70774">MTESIPQHVAEGGYGPDAGLLSPVRAGTPAEAATSDVAWLQAMLDAEAALARAQATVGLLPAAAAAGITRAAQADRLDVRELAVAARETANPVVGLVRALTRVVTAEAPEAAMYVHHGSTSQDIFDTGAMLVAARTLRLIHADLDRAAAALAVLAGRHRDTVMAGRTLALHAVPTTFGLKAAGWRRLLLDARDRVAAVLDGGLPVSLGGAAGTLAGYLEFAENSADGPAPDDYVDRLLDAYSAETGLARPPLPWHALRTPMADLAAVLAFVTGALGKLAVDVQVLTRTEVGEVAEPTVAGRGASSAMPHKRNPVLATMLRTAALQVPVLSAGVVQCLVSEDERSAGTWHAEWQLLRECLRLAGGAAHTAVELAEGLIVRPERMRDNLALTGSQVVSERVSIVLAPMLGKARAKELLSQASIEADQTGRSLADVLAAVPEVAEQLTDGDIKRLLVPESYVGAAGILVDRELGADSHRGAVEKRGTDGVLARESQLVELVDTAGNATGSCTVAEAHTAPGRTHRAFSVLLIDDLGRVLIQQRAAEKTRFALRWANACCGHPAPGQSVSDAATERLVEELGVRLTTLHPAGVYRYRAEDPETGRVEDEYDHVLLGRVSSDCRLALNPAEVAGVRWLAPDRLRGELADHPDGYAPWLPGVLAAAAESADRLPEAAALALP</sequence>
<comment type="cofactor">
    <cofactor evidence="10">
        <name>Mg(2+)</name>
        <dbReference type="ChEBI" id="CHEBI:18420"/>
    </cofactor>
    <text evidence="10">Binds 1 Mg(2+) ion per subunit. The magnesium ion binds only when substrate is bound.</text>
</comment>
<dbReference type="InterPro" id="IPR000086">
    <property type="entry name" value="NUDIX_hydrolase_dom"/>
</dbReference>
<keyword evidence="7 10" id="KW-0413">Isomerase</keyword>
<evidence type="ECO:0000256" key="4">
    <source>
        <dbReference type="ARBA" id="ARBA00022490"/>
    </source>
</evidence>
<evidence type="ECO:0000256" key="10">
    <source>
        <dbReference type="HAMAP-Rule" id="MF_00202"/>
    </source>
</evidence>
<keyword evidence="12" id="KW-1185">Reference proteome</keyword>
<dbReference type="AlphaFoldDB" id="A0A2W2DLE0"/>
<dbReference type="OrthoDB" id="9768878at2"/>
<dbReference type="GO" id="GO:0016829">
    <property type="term" value="F:lyase activity"/>
    <property type="evidence" value="ECO:0007669"/>
    <property type="project" value="UniProtKB-KW"/>
</dbReference>
<dbReference type="CDD" id="cd01597">
    <property type="entry name" value="pCLME"/>
    <property type="match status" value="1"/>
</dbReference>
<evidence type="ECO:0000256" key="2">
    <source>
        <dbReference type="ARBA" id="ARBA00007579"/>
    </source>
</evidence>
<dbReference type="GO" id="GO:0004452">
    <property type="term" value="F:isopentenyl-diphosphate delta-isomerase activity"/>
    <property type="evidence" value="ECO:0007669"/>
    <property type="project" value="UniProtKB-UniRule"/>
</dbReference>
<comment type="cofactor">
    <cofactor evidence="10">
        <name>Mn(2+)</name>
        <dbReference type="ChEBI" id="CHEBI:29035"/>
    </cofactor>
    <text evidence="10">Binds 1 Mn(2+) ion per subunit.</text>
</comment>
<comment type="function">
    <text evidence="10">Catalyzes the 1,3-allylic rearrangement of the homoallylic substrate isopentenyl (IPP) to its highly electrophilic allylic isomer, dimethylallyl diphosphate (DMAPP).</text>
</comment>
<dbReference type="Gene3D" id="1.20.200.10">
    <property type="entry name" value="Fumarase/aspartase (Central domain)"/>
    <property type="match status" value="1"/>
</dbReference>
<dbReference type="UniPathway" id="UPA00059">
    <property type="reaction ID" value="UER00104"/>
</dbReference>
<evidence type="ECO:0000256" key="8">
    <source>
        <dbReference type="ARBA" id="ARBA00023239"/>
    </source>
</evidence>
<keyword evidence="10" id="KW-0460">Magnesium</keyword>
<feature type="binding site" evidence="10">
    <location>
        <position position="605"/>
    </location>
    <ligand>
        <name>Mn(2+)</name>
        <dbReference type="ChEBI" id="CHEBI:29035"/>
    </ligand>
</feature>
<feature type="binding site" evidence="10">
    <location>
        <position position="514"/>
    </location>
    <ligand>
        <name>Mn(2+)</name>
        <dbReference type="ChEBI" id="CHEBI:29035"/>
    </ligand>
</feature>
<protein>
    <recommendedName>
        <fullName evidence="3 10">Isopentenyl-diphosphate Delta-isomerase</fullName>
        <shortName evidence="10">IPP isomerase</shortName>
        <ecNumber evidence="3 10">5.3.3.2</ecNumber>
    </recommendedName>
    <alternativeName>
        <fullName evidence="10">IPP:DMAPP isomerase</fullName>
    </alternativeName>
    <alternativeName>
        <fullName evidence="10">Isopentenyl pyrophosphate isomerase</fullName>
    </alternativeName>
</protein>
<evidence type="ECO:0000313" key="11">
    <source>
        <dbReference type="EMBL" id="PZG00548.1"/>
    </source>
</evidence>
<gene>
    <name evidence="10" type="primary">idi</name>
    <name evidence="11" type="ORF">C1I93_02190</name>
</gene>
<dbReference type="Pfam" id="PF00206">
    <property type="entry name" value="Lyase_1"/>
    <property type="match status" value="1"/>
</dbReference>
<dbReference type="EC" id="5.3.3.2" evidence="3 10"/>
<organism evidence="11 12">
    <name type="scientific">Micromonospora endophytica</name>
    <dbReference type="NCBI Taxonomy" id="515350"/>
    <lineage>
        <taxon>Bacteria</taxon>
        <taxon>Bacillati</taxon>
        <taxon>Actinomycetota</taxon>
        <taxon>Actinomycetes</taxon>
        <taxon>Micromonosporales</taxon>
        <taxon>Micromonosporaceae</taxon>
        <taxon>Micromonospora</taxon>
    </lineage>
</organism>
<evidence type="ECO:0000256" key="7">
    <source>
        <dbReference type="ARBA" id="ARBA00023235"/>
    </source>
</evidence>
<dbReference type="SUPFAM" id="SSF48557">
    <property type="entry name" value="L-aspartase-like"/>
    <property type="match status" value="1"/>
</dbReference>
<comment type="caution">
    <text evidence="11">The sequence shown here is derived from an EMBL/GenBank/DDBJ whole genome shotgun (WGS) entry which is preliminary data.</text>
</comment>
<comment type="similarity">
    <text evidence="2 10">Belongs to the IPP isomerase type 1 family.</text>
</comment>
<dbReference type="InterPro" id="IPR008948">
    <property type="entry name" value="L-Aspartase-like"/>
</dbReference>
<dbReference type="InterPro" id="IPR019468">
    <property type="entry name" value="AdenyloSucc_lyase_C"/>
</dbReference>
<dbReference type="Pfam" id="PF00293">
    <property type="entry name" value="NUDIX"/>
    <property type="match status" value="1"/>
</dbReference>
<dbReference type="SUPFAM" id="SSF55811">
    <property type="entry name" value="Nudix"/>
    <property type="match status" value="1"/>
</dbReference>
<dbReference type="InterPro" id="IPR015797">
    <property type="entry name" value="NUDIX_hydrolase-like_dom_sf"/>
</dbReference>